<proteinExistence type="predicted"/>
<comment type="caution">
    <text evidence="2">The sequence shown here is derived from an EMBL/GenBank/DDBJ whole genome shotgun (WGS) entry which is preliminary data.</text>
</comment>
<organism evidence="2 3">
    <name type="scientific">Muraenolepis orangiensis</name>
    <name type="common">Patagonian moray cod</name>
    <dbReference type="NCBI Taxonomy" id="630683"/>
    <lineage>
        <taxon>Eukaryota</taxon>
        <taxon>Metazoa</taxon>
        <taxon>Chordata</taxon>
        <taxon>Craniata</taxon>
        <taxon>Vertebrata</taxon>
        <taxon>Euteleostomi</taxon>
        <taxon>Actinopterygii</taxon>
        <taxon>Neopterygii</taxon>
        <taxon>Teleostei</taxon>
        <taxon>Neoteleostei</taxon>
        <taxon>Acanthomorphata</taxon>
        <taxon>Zeiogadaria</taxon>
        <taxon>Gadariae</taxon>
        <taxon>Gadiformes</taxon>
        <taxon>Muraenolepidoidei</taxon>
        <taxon>Muraenolepididae</taxon>
        <taxon>Muraenolepis</taxon>
    </lineage>
</organism>
<feature type="region of interest" description="Disordered" evidence="1">
    <location>
        <begin position="63"/>
        <end position="112"/>
    </location>
</feature>
<evidence type="ECO:0000313" key="3">
    <source>
        <dbReference type="Proteomes" id="UP001148018"/>
    </source>
</evidence>
<feature type="compositionally biased region" description="Basic residues" evidence="1">
    <location>
        <begin position="1"/>
        <end position="10"/>
    </location>
</feature>
<dbReference type="OrthoDB" id="8929292at2759"/>
<accession>A0A9Q0I698</accession>
<name>A0A9Q0I698_9TELE</name>
<gene>
    <name evidence="2" type="ORF">NHX12_012054</name>
</gene>
<dbReference type="EMBL" id="JANIIK010000116">
    <property type="protein sequence ID" value="KAJ3588462.1"/>
    <property type="molecule type" value="Genomic_DNA"/>
</dbReference>
<sequence length="112" mass="12111">IGGARKHLLHARTPAELAFGRPPDPLPLAPGPEYASRLLDRLESAHAFAHDHQLLVILVSGEREAPPSRAPSAGSPPDLAGPPVRPGTRSTRRRRPPERFGDFRGFGVLEGY</sequence>
<feature type="region of interest" description="Disordered" evidence="1">
    <location>
        <begin position="1"/>
        <end position="31"/>
    </location>
</feature>
<feature type="compositionally biased region" description="Low complexity" evidence="1">
    <location>
        <begin position="103"/>
        <end position="112"/>
    </location>
</feature>
<protein>
    <submittedName>
        <fullName evidence="2">Uncharacterized protein</fullName>
    </submittedName>
</protein>
<keyword evidence="3" id="KW-1185">Reference proteome</keyword>
<reference evidence="2" key="1">
    <citation type="submission" date="2022-07" db="EMBL/GenBank/DDBJ databases">
        <title>Chromosome-level genome of Muraenolepis orangiensis.</title>
        <authorList>
            <person name="Kim J."/>
        </authorList>
    </citation>
    <scope>NUCLEOTIDE SEQUENCE</scope>
    <source>
        <strain evidence="2">KU_S4_2022</strain>
        <tissue evidence="2">Muscle</tissue>
    </source>
</reference>
<evidence type="ECO:0000313" key="2">
    <source>
        <dbReference type="EMBL" id="KAJ3588462.1"/>
    </source>
</evidence>
<dbReference type="Proteomes" id="UP001148018">
    <property type="component" value="Unassembled WGS sequence"/>
</dbReference>
<feature type="non-terminal residue" evidence="2">
    <location>
        <position position="1"/>
    </location>
</feature>
<dbReference type="AlphaFoldDB" id="A0A9Q0I698"/>
<evidence type="ECO:0000256" key="1">
    <source>
        <dbReference type="SAM" id="MobiDB-lite"/>
    </source>
</evidence>